<dbReference type="InterPro" id="IPR029152">
    <property type="entry name" value="LKAAEAR1"/>
</dbReference>
<comment type="caution">
    <text evidence="1">The sequence shown here is derived from an EMBL/GenBank/DDBJ whole genome shotgun (WGS) entry which is preliminary data.</text>
</comment>
<name>A0A7I8VSD2_9ANNE</name>
<accession>A0A7I8VSD2</accession>
<gene>
    <name evidence="1" type="ORF">DGYR_LOCUS7475</name>
</gene>
<evidence type="ECO:0000313" key="2">
    <source>
        <dbReference type="Proteomes" id="UP000549394"/>
    </source>
</evidence>
<dbReference type="AlphaFoldDB" id="A0A7I8VSD2"/>
<dbReference type="PANTHER" id="PTHR35665">
    <property type="entry name" value="PROTEIN LKAAEAR1"/>
    <property type="match status" value="1"/>
</dbReference>
<dbReference type="OrthoDB" id="10045727at2759"/>
<dbReference type="PANTHER" id="PTHR35665:SF1">
    <property type="entry name" value="PROTEIN LKAAEAR1"/>
    <property type="match status" value="1"/>
</dbReference>
<organism evidence="1 2">
    <name type="scientific">Dimorphilus gyrociliatus</name>
    <dbReference type="NCBI Taxonomy" id="2664684"/>
    <lineage>
        <taxon>Eukaryota</taxon>
        <taxon>Metazoa</taxon>
        <taxon>Spiralia</taxon>
        <taxon>Lophotrochozoa</taxon>
        <taxon>Annelida</taxon>
        <taxon>Polychaeta</taxon>
        <taxon>Polychaeta incertae sedis</taxon>
        <taxon>Dinophilidae</taxon>
        <taxon>Dimorphilus</taxon>
    </lineage>
</organism>
<sequence length="172" mass="20207">MGAEDGGNGDKYVPHNWKKLSPQEIKKLHPTLRSRYLAYEEPSKRVTDLQSSIKKRLYEQKQREEKQKYIPPEEIDENEKHEKLYGQLKAAEARNRLRLMRLRFQANRSEESNHLIGCQQTARKAVRLEAFLTPYIPHKQSRGNLKNPLSKIDKARLEGLMDDPDGRMIKRT</sequence>
<dbReference type="Proteomes" id="UP000549394">
    <property type="component" value="Unassembled WGS sequence"/>
</dbReference>
<protein>
    <submittedName>
        <fullName evidence="1">DgyrCDS7835</fullName>
    </submittedName>
</protein>
<keyword evidence="2" id="KW-1185">Reference proteome</keyword>
<dbReference type="Pfam" id="PF15478">
    <property type="entry name" value="LKAAEAR"/>
    <property type="match status" value="1"/>
</dbReference>
<dbReference type="EMBL" id="CAJFCJ010000009">
    <property type="protein sequence ID" value="CAD5119200.1"/>
    <property type="molecule type" value="Genomic_DNA"/>
</dbReference>
<proteinExistence type="predicted"/>
<evidence type="ECO:0000313" key="1">
    <source>
        <dbReference type="EMBL" id="CAD5119200.1"/>
    </source>
</evidence>
<reference evidence="1 2" key="1">
    <citation type="submission" date="2020-08" db="EMBL/GenBank/DDBJ databases">
        <authorList>
            <person name="Hejnol A."/>
        </authorList>
    </citation>
    <scope>NUCLEOTIDE SEQUENCE [LARGE SCALE GENOMIC DNA]</scope>
</reference>